<dbReference type="InterPro" id="IPR045380">
    <property type="entry name" value="LD_TPept_scaffold_dom"/>
</dbReference>
<evidence type="ECO:0000313" key="7">
    <source>
        <dbReference type="EMBL" id="OIQ91048.1"/>
    </source>
</evidence>
<dbReference type="UniPathway" id="UPA00219"/>
<keyword evidence="5" id="KW-0961">Cell wall biogenesis/degradation</keyword>
<feature type="domain" description="L,D-TPase catalytic" evidence="6">
    <location>
        <begin position="312"/>
        <end position="490"/>
    </location>
</feature>
<dbReference type="InterPro" id="IPR052905">
    <property type="entry name" value="LD-transpeptidase_YkuD-like"/>
</dbReference>
<protein>
    <submittedName>
        <fullName evidence="7">Murein L,D-transpeptidase</fullName>
    </submittedName>
</protein>
<dbReference type="PANTHER" id="PTHR41533">
    <property type="entry name" value="L,D-TRANSPEPTIDASE HI_1667-RELATED"/>
    <property type="match status" value="1"/>
</dbReference>
<gene>
    <name evidence="7" type="ORF">GALL_270140</name>
</gene>
<dbReference type="PROSITE" id="PS52029">
    <property type="entry name" value="LD_TPASE"/>
    <property type="match status" value="1"/>
</dbReference>
<dbReference type="GO" id="GO:0016740">
    <property type="term" value="F:transferase activity"/>
    <property type="evidence" value="ECO:0007669"/>
    <property type="project" value="UniProtKB-KW"/>
</dbReference>
<dbReference type="InterPro" id="IPR005490">
    <property type="entry name" value="LD_TPept_cat_dom"/>
</dbReference>
<dbReference type="AlphaFoldDB" id="A0A1J5R4Z6"/>
<name>A0A1J5R4Z6_9ZZZZ</name>
<sequence>MLSPPFSHAPLRLLRPLAVAAALLAACPGYAANAAPPALADSGAEQTAIQSLLAGQDGVLKIDGELLDADALRQLYRPHHWQPLWGDQADSLMEILGAADQEGLQPSRFHLRAIARRRADGADAQTRAEAELLLTDGVLRYASAMRGQRVDPRSIEDDWFLVPAPFDARPFVAGHIKDIVPALQSLQPPYAGYQLLRRQLAYLRAVAAAGGWPKVPPGPTLKPGAVDPRIPAVRRRLMATGELTADQPVTPVYDADLQAAVRLFQQRHGLADDAELGRRTVAVMNVSPRELAQQVVVNMERWRWLPPHLESNHIVVNVPAAWLEVVENGKAVLSMKTVVGDPKHPTPALHAQLRSLVINPTWHVPSSIATKEILPKLKKDPTYLLANDLEIVSDSFPPGSPESQGIGIDWSSRTTFPWSLRQSPGSDNALGHIKFNIPNQEDIYLHDTPNHRAFSRASRDLSHGCVRLENPDALALYLLRDKDWTQARLNQEVQQGGTHTISVSKAVPVWLFYWTMWVDADGVLQTRDDIYGRDHRLEAALARPPSAKVEIVPKTSTQPQKVICEGCRIP</sequence>
<evidence type="ECO:0000256" key="1">
    <source>
        <dbReference type="ARBA" id="ARBA00004752"/>
    </source>
</evidence>
<dbReference type="InterPro" id="IPR036366">
    <property type="entry name" value="PGBDSf"/>
</dbReference>
<dbReference type="Pfam" id="PF03734">
    <property type="entry name" value="YkuD"/>
    <property type="match status" value="1"/>
</dbReference>
<evidence type="ECO:0000259" key="6">
    <source>
        <dbReference type="PROSITE" id="PS52029"/>
    </source>
</evidence>
<evidence type="ECO:0000256" key="2">
    <source>
        <dbReference type="ARBA" id="ARBA00022679"/>
    </source>
</evidence>
<dbReference type="GO" id="GO:0009252">
    <property type="term" value="P:peptidoglycan biosynthetic process"/>
    <property type="evidence" value="ECO:0007669"/>
    <property type="project" value="UniProtKB-UniPathway"/>
</dbReference>
<comment type="caution">
    <text evidence="7">The sequence shown here is derived from an EMBL/GenBank/DDBJ whole genome shotgun (WGS) entry which is preliminary data.</text>
</comment>
<dbReference type="CDD" id="cd16913">
    <property type="entry name" value="YkuD_like"/>
    <property type="match status" value="1"/>
</dbReference>
<organism evidence="7">
    <name type="scientific">mine drainage metagenome</name>
    <dbReference type="NCBI Taxonomy" id="410659"/>
    <lineage>
        <taxon>unclassified sequences</taxon>
        <taxon>metagenomes</taxon>
        <taxon>ecological metagenomes</taxon>
    </lineage>
</organism>
<dbReference type="Gene3D" id="2.40.440.10">
    <property type="entry name" value="L,D-transpeptidase catalytic domain-like"/>
    <property type="match status" value="1"/>
</dbReference>
<reference evidence="7" key="1">
    <citation type="submission" date="2016-10" db="EMBL/GenBank/DDBJ databases">
        <title>Sequence of Gallionella enrichment culture.</title>
        <authorList>
            <person name="Poehlein A."/>
            <person name="Muehling M."/>
            <person name="Daniel R."/>
        </authorList>
    </citation>
    <scope>NUCLEOTIDE SEQUENCE</scope>
</reference>
<proteinExistence type="predicted"/>
<evidence type="ECO:0000256" key="4">
    <source>
        <dbReference type="ARBA" id="ARBA00022984"/>
    </source>
</evidence>
<dbReference type="InterPro" id="IPR038063">
    <property type="entry name" value="Transpep_catalytic_dom"/>
</dbReference>
<dbReference type="GO" id="GO:0071555">
    <property type="term" value="P:cell wall organization"/>
    <property type="evidence" value="ECO:0007669"/>
    <property type="project" value="UniProtKB-KW"/>
</dbReference>
<dbReference type="Pfam" id="PF01471">
    <property type="entry name" value="PG_binding_1"/>
    <property type="match status" value="1"/>
</dbReference>
<evidence type="ECO:0000256" key="3">
    <source>
        <dbReference type="ARBA" id="ARBA00022960"/>
    </source>
</evidence>
<accession>A0A1J5R4Z6</accession>
<keyword evidence="2" id="KW-0808">Transferase</keyword>
<dbReference type="PANTHER" id="PTHR41533:SF2">
    <property type="entry name" value="BLR7131 PROTEIN"/>
    <property type="match status" value="1"/>
</dbReference>
<dbReference type="SUPFAM" id="SSF141523">
    <property type="entry name" value="L,D-transpeptidase catalytic domain-like"/>
    <property type="match status" value="1"/>
</dbReference>
<dbReference type="GO" id="GO:0008360">
    <property type="term" value="P:regulation of cell shape"/>
    <property type="evidence" value="ECO:0007669"/>
    <property type="project" value="UniProtKB-KW"/>
</dbReference>
<dbReference type="Gene3D" id="1.10.101.10">
    <property type="entry name" value="PGBD-like superfamily/PGBD"/>
    <property type="match status" value="1"/>
</dbReference>
<comment type="pathway">
    <text evidence="1">Cell wall biogenesis; peptidoglycan biosynthesis.</text>
</comment>
<keyword evidence="4" id="KW-0573">Peptidoglycan synthesis</keyword>
<dbReference type="Pfam" id="PF20142">
    <property type="entry name" value="Scaffold"/>
    <property type="match status" value="1"/>
</dbReference>
<dbReference type="EMBL" id="MLJW01000271">
    <property type="protein sequence ID" value="OIQ91048.1"/>
    <property type="molecule type" value="Genomic_DNA"/>
</dbReference>
<keyword evidence="3" id="KW-0133">Cell shape</keyword>
<evidence type="ECO:0000256" key="5">
    <source>
        <dbReference type="ARBA" id="ARBA00023316"/>
    </source>
</evidence>
<dbReference type="SUPFAM" id="SSF47090">
    <property type="entry name" value="PGBD-like"/>
    <property type="match status" value="1"/>
</dbReference>
<dbReference type="InterPro" id="IPR036365">
    <property type="entry name" value="PGBD-like_sf"/>
</dbReference>
<dbReference type="InterPro" id="IPR002477">
    <property type="entry name" value="Peptidoglycan-bd-like"/>
</dbReference>